<feature type="binding site" evidence="5 8">
    <location>
        <position position="429"/>
    </location>
    <ligand>
        <name>substrate</name>
    </ligand>
</feature>
<feature type="binding site" evidence="5 8">
    <location>
        <position position="246"/>
    </location>
    <ligand>
        <name>substrate</name>
    </ligand>
</feature>
<dbReference type="UniPathway" id="UPA00031">
    <property type="reaction ID" value="UER00014"/>
</dbReference>
<organism evidence="11 12">
    <name type="scientific">Desulfocurvibacter africanus subsp. africanus str. Walvis Bay</name>
    <dbReference type="NCBI Taxonomy" id="690850"/>
    <lineage>
        <taxon>Bacteria</taxon>
        <taxon>Pseudomonadati</taxon>
        <taxon>Thermodesulfobacteriota</taxon>
        <taxon>Desulfovibrionia</taxon>
        <taxon>Desulfovibrionales</taxon>
        <taxon>Desulfovibrionaceae</taxon>
        <taxon>Desulfocurvibacter</taxon>
    </lineage>
</organism>
<dbReference type="Gene3D" id="1.20.5.1300">
    <property type="match status" value="1"/>
</dbReference>
<evidence type="ECO:0000256" key="8">
    <source>
        <dbReference type="PIRSR" id="PIRSR000099-3"/>
    </source>
</evidence>
<feature type="binding site" evidence="5 9">
    <location>
        <position position="271"/>
    </location>
    <ligand>
        <name>Zn(2+)</name>
        <dbReference type="ChEBI" id="CHEBI:29105"/>
    </ligand>
</feature>
<feature type="binding site" evidence="5 9">
    <location>
        <position position="268"/>
    </location>
    <ligand>
        <name>Zn(2+)</name>
        <dbReference type="ChEBI" id="CHEBI:29105"/>
    </ligand>
</feature>
<dbReference type="GO" id="GO:0008270">
    <property type="term" value="F:zinc ion binding"/>
    <property type="evidence" value="ECO:0007669"/>
    <property type="project" value="UniProtKB-UniRule"/>
</dbReference>
<keyword evidence="5" id="KW-0368">Histidine biosynthesis</keyword>
<accession>F3Z3F6</accession>
<dbReference type="eggNOG" id="COG0141">
    <property type="taxonomic scope" value="Bacteria"/>
</dbReference>
<keyword evidence="2 5" id="KW-0479">Metal-binding</keyword>
<name>F3Z3F6_DESAF</name>
<keyword evidence="12" id="KW-1185">Reference proteome</keyword>
<dbReference type="HOGENOM" id="CLU_006732_3_3_7"/>
<dbReference type="RefSeq" id="WP_014261130.1">
    <property type="nucleotide sequence ID" value="NC_016629.1"/>
</dbReference>
<dbReference type="InterPro" id="IPR016161">
    <property type="entry name" value="Ald_DH/histidinol_DH"/>
</dbReference>
<feature type="binding site" evidence="5 8">
    <location>
        <position position="370"/>
    </location>
    <ligand>
        <name>substrate</name>
    </ligand>
</feature>
<reference evidence="11 12" key="1">
    <citation type="journal article" date="2011" name="J. Bacteriol.">
        <title>Genome sequence of the mercury-methylating and pleomorphic Desulfovibrio africanus Strain Walvis Bay.</title>
        <authorList>
            <person name="Brown S.D."/>
            <person name="Wall J.D."/>
            <person name="Kucken A.M."/>
            <person name="Gilmour C.C."/>
            <person name="Podar M."/>
            <person name="Brandt C.C."/>
            <person name="Teshima H."/>
            <person name="Detter J.C."/>
            <person name="Han C.S."/>
            <person name="Land M.L."/>
            <person name="Lucas S."/>
            <person name="Han J."/>
            <person name="Pennacchio L."/>
            <person name="Nolan M."/>
            <person name="Pitluck S."/>
            <person name="Woyke T."/>
            <person name="Goodwin L."/>
            <person name="Palumbo A.V."/>
            <person name="Elias D.A."/>
        </authorList>
    </citation>
    <scope>NUCLEOTIDE SEQUENCE [LARGE SCALE GENOMIC DNA]</scope>
    <source>
        <strain evidence="11 12">Walvis Bay</strain>
    </source>
</reference>
<feature type="binding site" evidence="5 8">
    <location>
        <position position="337"/>
    </location>
    <ligand>
        <name>substrate</name>
    </ligand>
</feature>
<dbReference type="EC" id="1.1.1.23" evidence="5"/>
<evidence type="ECO:0000256" key="10">
    <source>
        <dbReference type="RuleBase" id="RU004175"/>
    </source>
</evidence>
<evidence type="ECO:0000313" key="12">
    <source>
        <dbReference type="Proteomes" id="UP000007844"/>
    </source>
</evidence>
<comment type="similarity">
    <text evidence="1 5 6 10">Belongs to the histidinol dehydrogenase family.</text>
</comment>
<dbReference type="Pfam" id="PF00815">
    <property type="entry name" value="Histidinol_dh"/>
    <property type="match status" value="1"/>
</dbReference>
<dbReference type="PANTHER" id="PTHR21256">
    <property type="entry name" value="HISTIDINOL DEHYDROGENASE HDH"/>
    <property type="match status" value="1"/>
</dbReference>
<sequence>MPCRIIEISTPAQIAEFAAWSAGRFAPDEAREAKVEDVVRGIIRAVRERGDTALVEYTRSFDCDSFDLSMLRVPDESIQSAMAAVPDKDLEILAEAAENVRDFHQRQVQQSWMTTREDGTVLGQLVRPVDRVGLYVPGGTGGQTPLISSLIMNAVPAQVAGVSEIAVVTPPRKDGTINPHILATAGMLGISEIYAAGSAWAITALALGTEIVHPVDVIAGPGNLYVTTAKRLLMGKVGIDMLAGPSEITVLADDSANPSWLAADMLSQAEHDTLAAAILVTASRDLAEHIKDELERQVKSLPRHDIAAAALKDWGSIVLVPNLDVGLGLVNAIAPEHLELAVADAWSLLGKVRHAGAVFLGNHCPEAVGDYFAGPNHVLPTTRTARFASALSVETFCKKTSLVATSCAYVSDNAAKIARLARLEGLEAHARSAEIRTNR</sequence>
<dbReference type="FunFam" id="3.40.50.1980:FF:000001">
    <property type="entry name" value="Histidinol dehydrogenase"/>
    <property type="match status" value="1"/>
</dbReference>
<dbReference type="PANTHER" id="PTHR21256:SF2">
    <property type="entry name" value="HISTIDINE BIOSYNTHESIS TRIFUNCTIONAL PROTEIN"/>
    <property type="match status" value="1"/>
</dbReference>
<comment type="caution">
    <text evidence="5">Lacks conserved residue(s) required for the propagation of feature annotation.</text>
</comment>
<dbReference type="EMBL" id="CP003221">
    <property type="protein sequence ID" value="EGJ51496.1"/>
    <property type="molecule type" value="Genomic_DNA"/>
</dbReference>
<dbReference type="InterPro" id="IPR022695">
    <property type="entry name" value="Histidinol_DH_monofunct"/>
</dbReference>
<dbReference type="GO" id="GO:0051287">
    <property type="term" value="F:NAD binding"/>
    <property type="evidence" value="ECO:0007669"/>
    <property type="project" value="InterPro"/>
</dbReference>
<feature type="binding site" evidence="5 8">
    <location>
        <position position="424"/>
    </location>
    <ligand>
        <name>substrate</name>
    </ligand>
</feature>
<feature type="active site" description="Proton acceptor" evidence="5 7">
    <location>
        <position position="336"/>
    </location>
</feature>
<dbReference type="NCBIfam" id="TIGR00069">
    <property type="entry name" value="hisD"/>
    <property type="match status" value="1"/>
</dbReference>
<dbReference type="InterPro" id="IPR012131">
    <property type="entry name" value="Hstdl_DH"/>
</dbReference>
<evidence type="ECO:0000256" key="9">
    <source>
        <dbReference type="PIRSR" id="PIRSR000099-4"/>
    </source>
</evidence>
<protein>
    <recommendedName>
        <fullName evidence="5">Histidinol dehydrogenase</fullName>
        <shortName evidence="5">HDH</shortName>
        <ecNumber evidence="5">1.1.1.23</ecNumber>
    </recommendedName>
</protein>
<evidence type="ECO:0000256" key="7">
    <source>
        <dbReference type="PIRSR" id="PIRSR000099-1"/>
    </source>
</evidence>
<comment type="cofactor">
    <cofactor evidence="5 9">
        <name>Zn(2+)</name>
        <dbReference type="ChEBI" id="CHEBI:29105"/>
    </cofactor>
    <text evidence="5 9">Binds 1 zinc ion per subunit.</text>
</comment>
<feature type="binding site" evidence="5 9">
    <location>
        <position position="370"/>
    </location>
    <ligand>
        <name>Zn(2+)</name>
        <dbReference type="ChEBI" id="CHEBI:29105"/>
    </ligand>
</feature>
<dbReference type="GO" id="GO:0005829">
    <property type="term" value="C:cytosol"/>
    <property type="evidence" value="ECO:0007669"/>
    <property type="project" value="TreeGrafter"/>
</dbReference>
<evidence type="ECO:0000256" key="6">
    <source>
        <dbReference type="PIRNR" id="PIRNR000099"/>
    </source>
</evidence>
<proteinExistence type="inferred from homology"/>
<dbReference type="HAMAP" id="MF_01024">
    <property type="entry name" value="HisD"/>
    <property type="match status" value="1"/>
</dbReference>
<dbReference type="InterPro" id="IPR001692">
    <property type="entry name" value="Histidinol_DH_CS"/>
</dbReference>
<feature type="binding site" evidence="5 9">
    <location>
        <position position="429"/>
    </location>
    <ligand>
        <name>Zn(2+)</name>
        <dbReference type="ChEBI" id="CHEBI:29105"/>
    </ligand>
</feature>
<evidence type="ECO:0000256" key="4">
    <source>
        <dbReference type="ARBA" id="ARBA00023002"/>
    </source>
</evidence>
<evidence type="ECO:0000256" key="1">
    <source>
        <dbReference type="ARBA" id="ARBA00010178"/>
    </source>
</evidence>
<evidence type="ECO:0000256" key="5">
    <source>
        <dbReference type="HAMAP-Rule" id="MF_01024"/>
    </source>
</evidence>
<evidence type="ECO:0000256" key="3">
    <source>
        <dbReference type="ARBA" id="ARBA00022833"/>
    </source>
</evidence>
<dbReference type="GO" id="GO:0000105">
    <property type="term" value="P:L-histidine biosynthetic process"/>
    <property type="evidence" value="ECO:0007669"/>
    <property type="project" value="UniProtKB-UniRule"/>
</dbReference>
<comment type="catalytic activity">
    <reaction evidence="5">
        <text>L-histidinol + 2 NAD(+) + H2O = L-histidine + 2 NADH + 3 H(+)</text>
        <dbReference type="Rhea" id="RHEA:20641"/>
        <dbReference type="ChEBI" id="CHEBI:15377"/>
        <dbReference type="ChEBI" id="CHEBI:15378"/>
        <dbReference type="ChEBI" id="CHEBI:57540"/>
        <dbReference type="ChEBI" id="CHEBI:57595"/>
        <dbReference type="ChEBI" id="CHEBI:57699"/>
        <dbReference type="ChEBI" id="CHEBI:57945"/>
        <dbReference type="EC" id="1.1.1.23"/>
    </reaction>
</comment>
<dbReference type="Proteomes" id="UP000007844">
    <property type="component" value="Chromosome"/>
</dbReference>
<gene>
    <name evidence="5" type="primary">hisD</name>
    <name evidence="11" type="ORF">Desaf_3203</name>
</gene>
<keyword evidence="5" id="KW-0520">NAD</keyword>
<comment type="pathway">
    <text evidence="5">Amino-acid biosynthesis; L-histidine biosynthesis; L-histidine from 5-phospho-alpha-D-ribose 1-diphosphate: step 9/9.</text>
</comment>
<feature type="binding site" evidence="5 8">
    <location>
        <position position="271"/>
    </location>
    <ligand>
        <name>substrate</name>
    </ligand>
</feature>
<dbReference type="SUPFAM" id="SSF53720">
    <property type="entry name" value="ALDH-like"/>
    <property type="match status" value="1"/>
</dbReference>
<dbReference type="PRINTS" id="PR00083">
    <property type="entry name" value="HOLDHDRGNASE"/>
</dbReference>
<comment type="function">
    <text evidence="5">Catalyzes the sequential NAD-dependent oxidations of L-histidinol to L-histidinaldehyde and then to L-histidine.</text>
</comment>
<evidence type="ECO:0000256" key="2">
    <source>
        <dbReference type="ARBA" id="ARBA00022723"/>
    </source>
</evidence>
<dbReference type="KEGG" id="daf:Desaf_3203"/>
<keyword evidence="4 5" id="KW-0560">Oxidoreductase</keyword>
<evidence type="ECO:0000313" key="11">
    <source>
        <dbReference type="EMBL" id="EGJ51496.1"/>
    </source>
</evidence>
<feature type="binding site" evidence="5 8">
    <location>
        <position position="268"/>
    </location>
    <ligand>
        <name>substrate</name>
    </ligand>
</feature>
<dbReference type="GO" id="GO:0004399">
    <property type="term" value="F:histidinol dehydrogenase activity"/>
    <property type="evidence" value="ECO:0007669"/>
    <property type="project" value="UniProtKB-UniRule"/>
</dbReference>
<dbReference type="PROSITE" id="PS00611">
    <property type="entry name" value="HISOL_DEHYDROGENASE"/>
    <property type="match status" value="1"/>
</dbReference>
<keyword evidence="3 5" id="KW-0862">Zinc</keyword>
<keyword evidence="5" id="KW-0028">Amino-acid biosynthesis</keyword>
<dbReference type="PIRSF" id="PIRSF000099">
    <property type="entry name" value="Histidinol_dh"/>
    <property type="match status" value="1"/>
</dbReference>
<feature type="active site" description="Proton acceptor" evidence="5 7">
    <location>
        <position position="337"/>
    </location>
</feature>
<dbReference type="Gene3D" id="3.40.50.1980">
    <property type="entry name" value="Nitrogenase molybdenum iron protein domain"/>
    <property type="match status" value="2"/>
</dbReference>
<dbReference type="CDD" id="cd06572">
    <property type="entry name" value="Histidinol_dh"/>
    <property type="match status" value="1"/>
</dbReference>
<dbReference type="STRING" id="690850.Desaf_3203"/>
<dbReference type="AlphaFoldDB" id="F3Z3F6"/>